<dbReference type="EMBL" id="BONG01000148">
    <property type="protein sequence ID" value="GIF94894.1"/>
    <property type="molecule type" value="Genomic_DNA"/>
</dbReference>
<name>A0A8J3KFE4_9ACTN</name>
<feature type="region of interest" description="Disordered" evidence="1">
    <location>
        <begin position="31"/>
        <end position="51"/>
    </location>
</feature>
<gene>
    <name evidence="2" type="ORF">Cch02nite_83380</name>
</gene>
<comment type="caution">
    <text evidence="2">The sequence shown here is derived from an EMBL/GenBank/DDBJ whole genome shotgun (WGS) entry which is preliminary data.</text>
</comment>
<reference evidence="2 3" key="1">
    <citation type="submission" date="2021-01" db="EMBL/GenBank/DDBJ databases">
        <title>Whole genome shotgun sequence of Catellatospora chokoriensis NBRC 107358.</title>
        <authorList>
            <person name="Komaki H."/>
            <person name="Tamura T."/>
        </authorList>
    </citation>
    <scope>NUCLEOTIDE SEQUENCE [LARGE SCALE GENOMIC DNA]</scope>
    <source>
        <strain evidence="2 3">NBRC 107358</strain>
    </source>
</reference>
<protein>
    <submittedName>
        <fullName evidence="2">Uncharacterized protein</fullName>
    </submittedName>
</protein>
<accession>A0A8J3KFE4</accession>
<keyword evidence="3" id="KW-1185">Reference proteome</keyword>
<evidence type="ECO:0000313" key="2">
    <source>
        <dbReference type="EMBL" id="GIF94894.1"/>
    </source>
</evidence>
<sequence>MRAAKRTEHAPGRAHRCLALRTCHHAADRLRAGQGSSPLARRGGRQTGDQLTRDTARLLYGQAAPRYPSQKERTKYVQHLHPERWGSRVSDGQPCGQCPMLHAEIVRQRALIDQLQQMCTWLSNRLAELRGAVAAAEALMRAEAERPTMPPGRLLTQLHERLITALFDADRR</sequence>
<dbReference type="AlphaFoldDB" id="A0A8J3KFE4"/>
<evidence type="ECO:0000313" key="3">
    <source>
        <dbReference type="Proteomes" id="UP000619293"/>
    </source>
</evidence>
<dbReference type="Proteomes" id="UP000619293">
    <property type="component" value="Unassembled WGS sequence"/>
</dbReference>
<organism evidence="2 3">
    <name type="scientific">Catellatospora chokoriensis</name>
    <dbReference type="NCBI Taxonomy" id="310353"/>
    <lineage>
        <taxon>Bacteria</taxon>
        <taxon>Bacillati</taxon>
        <taxon>Actinomycetota</taxon>
        <taxon>Actinomycetes</taxon>
        <taxon>Micromonosporales</taxon>
        <taxon>Micromonosporaceae</taxon>
        <taxon>Catellatospora</taxon>
    </lineage>
</organism>
<proteinExistence type="predicted"/>
<evidence type="ECO:0000256" key="1">
    <source>
        <dbReference type="SAM" id="MobiDB-lite"/>
    </source>
</evidence>